<dbReference type="AlphaFoldDB" id="A0A4Y9FAP8"/>
<comment type="caution">
    <text evidence="1">The sequence shown here is derived from an EMBL/GenBank/DDBJ whole genome shotgun (WGS) entry which is preliminary data.</text>
</comment>
<accession>A0A4Y9FAP8</accession>
<sequence>MPEWSPLELWRANWVALALWRVVHGEADWVVAEPQGRLGWGGGRALSGRSEVPAFLPVHVPALWEADIRAHDLRLWRDGYRAYLRGLSPGERMALEAYLGRGRPSRLAYWHAPSRAFRLNFPEDVVAVSVGIARLCEVLPIDKAQGSP</sequence>
<organism evidence="1 2">
    <name type="scientific">Thermus tengchongensis</name>
    <dbReference type="NCBI Taxonomy" id="1214928"/>
    <lineage>
        <taxon>Bacteria</taxon>
        <taxon>Thermotogati</taxon>
        <taxon>Deinococcota</taxon>
        <taxon>Deinococci</taxon>
        <taxon>Thermales</taxon>
        <taxon>Thermaceae</taxon>
        <taxon>Thermus</taxon>
    </lineage>
</organism>
<protein>
    <submittedName>
        <fullName evidence="1">Uncharacterized protein</fullName>
    </submittedName>
</protein>
<gene>
    <name evidence="1" type="ORF">E0687_07150</name>
</gene>
<evidence type="ECO:0000313" key="2">
    <source>
        <dbReference type="Proteomes" id="UP000297668"/>
    </source>
</evidence>
<proteinExistence type="predicted"/>
<dbReference type="RefSeq" id="WP_135260278.1">
    <property type="nucleotide sequence ID" value="NZ_SJZF01000011.1"/>
</dbReference>
<dbReference type="Proteomes" id="UP000297668">
    <property type="component" value="Unassembled WGS sequence"/>
</dbReference>
<dbReference type="EMBL" id="SJZF01000011">
    <property type="protein sequence ID" value="TFU26161.1"/>
    <property type="molecule type" value="Genomic_DNA"/>
</dbReference>
<reference evidence="1 2" key="1">
    <citation type="submission" date="2019-03" db="EMBL/GenBank/DDBJ databases">
        <title>Thermus tengchongensis species for the arsenic transformation mechanism.</title>
        <authorList>
            <person name="Yuan G.C."/>
        </authorList>
    </citation>
    <scope>NUCLEOTIDE SEQUENCE [LARGE SCALE GENOMIC DNA]</scope>
    <source>
        <strain evidence="1 2">15W</strain>
    </source>
</reference>
<name>A0A4Y9FAP8_9DEIN</name>
<evidence type="ECO:0000313" key="1">
    <source>
        <dbReference type="EMBL" id="TFU26161.1"/>
    </source>
</evidence>